<evidence type="ECO:0000256" key="1">
    <source>
        <dbReference type="SAM" id="SignalP"/>
    </source>
</evidence>
<dbReference type="OrthoDB" id="9802005at2"/>
<reference evidence="3" key="1">
    <citation type="submission" date="2011-09" db="EMBL/GenBank/DDBJ databases">
        <title>The permanent draft genome of Mucilaginibacter paludis DSM 18603.</title>
        <authorList>
            <consortium name="US DOE Joint Genome Institute (JGI-PGF)"/>
            <person name="Lucas S."/>
            <person name="Han J."/>
            <person name="Lapidus A."/>
            <person name="Bruce D."/>
            <person name="Goodwin L."/>
            <person name="Pitluck S."/>
            <person name="Peters L."/>
            <person name="Kyrpides N."/>
            <person name="Mavromatis K."/>
            <person name="Ivanova N."/>
            <person name="Mikhailova N."/>
            <person name="Held B."/>
            <person name="Detter J.C."/>
            <person name="Tapia R."/>
            <person name="Han C."/>
            <person name="Land M."/>
            <person name="Hauser L."/>
            <person name="Markowitz V."/>
            <person name="Cheng J.-F."/>
            <person name="Hugenholtz P."/>
            <person name="Woyke T."/>
            <person name="Wu D."/>
            <person name="Tindall B."/>
            <person name="Brambilla E."/>
            <person name="Klenk H.-P."/>
            <person name="Eisen J.A."/>
        </authorList>
    </citation>
    <scope>NUCLEOTIDE SEQUENCE [LARGE SCALE GENOMIC DNA]</scope>
    <source>
        <strain evidence="3">DSM 18603</strain>
    </source>
</reference>
<dbReference type="InterPro" id="IPR045690">
    <property type="entry name" value="DUF6055"/>
</dbReference>
<keyword evidence="4" id="KW-1185">Reference proteome</keyword>
<evidence type="ECO:0000313" key="4">
    <source>
        <dbReference type="Proteomes" id="UP000002774"/>
    </source>
</evidence>
<organism evidence="3 4">
    <name type="scientific">Mucilaginibacter paludis DSM 18603</name>
    <dbReference type="NCBI Taxonomy" id="714943"/>
    <lineage>
        <taxon>Bacteria</taxon>
        <taxon>Pseudomonadati</taxon>
        <taxon>Bacteroidota</taxon>
        <taxon>Sphingobacteriia</taxon>
        <taxon>Sphingobacteriales</taxon>
        <taxon>Sphingobacteriaceae</taxon>
        <taxon>Mucilaginibacter</taxon>
    </lineage>
</organism>
<evidence type="ECO:0000313" key="3">
    <source>
        <dbReference type="EMBL" id="EHQ30649.1"/>
    </source>
</evidence>
<dbReference type="Pfam" id="PF19527">
    <property type="entry name" value="DUF6055"/>
    <property type="match status" value="1"/>
</dbReference>
<evidence type="ECO:0000259" key="2">
    <source>
        <dbReference type="Pfam" id="PF16151"/>
    </source>
</evidence>
<dbReference type="EMBL" id="CM001403">
    <property type="protein sequence ID" value="EHQ30649.1"/>
    <property type="molecule type" value="Genomic_DNA"/>
</dbReference>
<dbReference type="RefSeq" id="WP_008512544.1">
    <property type="nucleotide sequence ID" value="NZ_CM001403.1"/>
</dbReference>
<name>H1YCH1_9SPHI</name>
<feature type="domain" description="DUF4859" evidence="2">
    <location>
        <begin position="486"/>
        <end position="597"/>
    </location>
</feature>
<protein>
    <recommendedName>
        <fullName evidence="2">DUF4859 domain-containing protein</fullName>
    </recommendedName>
</protein>
<dbReference type="InterPro" id="IPR032339">
    <property type="entry name" value="DUF4859"/>
</dbReference>
<keyword evidence="1" id="KW-0732">Signal</keyword>
<dbReference type="Proteomes" id="UP000002774">
    <property type="component" value="Chromosome"/>
</dbReference>
<dbReference type="Pfam" id="PF16151">
    <property type="entry name" value="DUF4859"/>
    <property type="match status" value="1"/>
</dbReference>
<gene>
    <name evidence="3" type="ORF">Mucpa_6598</name>
</gene>
<accession>H1YCH1</accession>
<dbReference type="PROSITE" id="PS51257">
    <property type="entry name" value="PROKAR_LIPOPROTEIN"/>
    <property type="match status" value="1"/>
</dbReference>
<proteinExistence type="predicted"/>
<feature type="signal peptide" evidence="1">
    <location>
        <begin position="1"/>
        <end position="23"/>
    </location>
</feature>
<dbReference type="eggNOG" id="COG4412">
    <property type="taxonomic scope" value="Bacteria"/>
</dbReference>
<dbReference type="eggNOG" id="COG1208">
    <property type="taxonomic scope" value="Bacteria"/>
</dbReference>
<dbReference type="STRING" id="714943.Mucpa_6598"/>
<dbReference type="AlphaFoldDB" id="H1YCH1"/>
<dbReference type="HOGENOM" id="CLU_026770_0_0_10"/>
<feature type="chain" id="PRO_5003557222" description="DUF4859 domain-containing protein" evidence="1">
    <location>
        <begin position="24"/>
        <end position="610"/>
    </location>
</feature>
<sequence length="610" mass="68701">MMKLKQLPILPLFLLLIAAACKKKPQTEIAPTAAIGKDSLSIYIPKEFSTMNFRDTTSTWCYPRSRQSKHFIVFWAKQYGSSDPNSSKIPSPYRVDINDMLTKAETFYDLNINKLKFAEVGLGKSKLDNYKMMIFLYYEDQWRATGSGYDDIIGALWISPAAVKPVGAVIAHEIGHCFQYQVFCDLGTGHGFRYGFNGSPGNGFWEQTANWQAYQSYPSEVFASANFPVYLENCHRHFNHEDYRYASYFLHYYWASKHGIDVIGKIWRQALEPEDPAQAYMRMMGLSNAQFNDELYDAATKFVTWDLDALRTLGQNYIGMQPYDFNKLTDGSFQVTYARCPESTGYNVIPLKVPAAGTVLTTNFTGMPNASGYNMVNASQAGWRYGYVALLNDGSRVYGNMAQGITNAVNFTVPANCSKIWFVVTGAPVNYSPHAWDNNNTNDEQWPYKVKFTNTTLFNDTGFDPNATPQNTTITTDVKVPFDNVNYSSTNVTIDMQKLSQAFSLSQSQISALIGNTITFYGVESNGNLNSQTTANGYGHWFDMGGNVINWGDNAKVYSEMDATKIQFTIGLFPTHVAINDQFTIRQALVYQYQSGKKVQATFVFNVKIQ</sequence>